<keyword evidence="4 6" id="KW-0862">Zinc</keyword>
<feature type="zinc finger region" description="C3H1-type" evidence="6">
    <location>
        <begin position="408"/>
        <end position="435"/>
    </location>
</feature>
<feature type="zinc finger region" description="C3H1-type" evidence="6">
    <location>
        <begin position="235"/>
        <end position="257"/>
    </location>
</feature>
<evidence type="ECO:0000256" key="6">
    <source>
        <dbReference type="PROSITE-ProRule" id="PRU00723"/>
    </source>
</evidence>
<feature type="region of interest" description="Disordered" evidence="7">
    <location>
        <begin position="451"/>
        <end position="470"/>
    </location>
</feature>
<feature type="zinc finger region" description="C3H1-type" evidence="6">
    <location>
        <begin position="67"/>
        <end position="93"/>
    </location>
</feature>
<sequence>MAAGYRYGPTGYSSSSAYSSSAYSTAYPVAAGASAYYDRYGGYSMSTVDYGGSYREHDTMPKKRKVMKASVCIDHLRGICSKGPRCDQLHADHIPDLDDREELAKGKFCHDFQNRGTCARVTCKFLHVTRSEEDEFLLTGNISQAIFKRSRERAQTANTANYGSFASEKSSISRSDYYQSFNPTSTYGGNSYDYYGYQPPSWGSSQESGRSRKRRSNDFSRDSFSCSLPVTVSNYCIDHLKGTCAKGKDCRLEHVDVIQDKSHRDSIVKSIFCHDFLNKRCPRTYCKYIHASIDEQKFFIEHGFFSDALSARNKSKLFFCDICIDYLRGQCMRGPSCQHRHVDRVENRDERICLSRSIFCHDFQEGICSRSICKLYHTGKGDEELFIETGCLPEHLSNKNTAEPTIEELAETTCRDFLKGVCNRGVSCKYYHPSKDEARRIMAYHRNKRMGGVSTSQHASSSTTSVPFDDHEENCKYKRANEELKQRINQLESLLSEACQCISVAVGDDNPAIQNLLRDIARMNGDVKNEAR</sequence>
<evidence type="ECO:0000256" key="7">
    <source>
        <dbReference type="SAM" id="MobiDB-lite"/>
    </source>
</evidence>
<keyword evidence="3 6" id="KW-0863">Zinc-finger</keyword>
<feature type="domain" description="C3H1-type" evidence="8">
    <location>
        <begin position="267"/>
        <end position="293"/>
    </location>
</feature>
<feature type="compositionally biased region" description="Low complexity" evidence="7">
    <location>
        <begin position="454"/>
        <end position="465"/>
    </location>
</feature>
<feature type="zinc finger region" description="C3H1-type" evidence="6">
    <location>
        <begin position="267"/>
        <end position="293"/>
    </location>
</feature>
<dbReference type="Gene3D" id="3.30.1370.210">
    <property type="match status" value="4"/>
</dbReference>
<dbReference type="InterPro" id="IPR000571">
    <property type="entry name" value="Znf_CCCH"/>
</dbReference>
<evidence type="ECO:0000259" key="8">
    <source>
        <dbReference type="PROSITE" id="PS50103"/>
    </source>
</evidence>
<dbReference type="SMART" id="SM00356">
    <property type="entry name" value="ZnF_C3H1"/>
    <property type="match status" value="7"/>
</dbReference>
<evidence type="ECO:0000256" key="3">
    <source>
        <dbReference type="ARBA" id="ARBA00022771"/>
    </source>
</evidence>
<feature type="zinc finger region" description="C3H1-type" evidence="6">
    <location>
        <begin position="322"/>
        <end position="344"/>
    </location>
</feature>
<reference evidence="9" key="1">
    <citation type="submission" date="2017-05" db="UniProtKB">
        <authorList>
            <consortium name="EnsemblMetazoa"/>
        </authorList>
    </citation>
    <scope>IDENTIFICATION</scope>
</reference>
<dbReference type="Pfam" id="PF22628">
    <property type="entry name" value="zf-CCCH_10"/>
    <property type="match status" value="1"/>
</dbReference>
<evidence type="ECO:0000313" key="9">
    <source>
        <dbReference type="EnsemblMetazoa" id="Aqu2.1.36077_001"/>
    </source>
</evidence>
<accession>A0A1X7V985</accession>
<feature type="zinc finger region" description="C3H1-type" evidence="6">
    <location>
        <begin position="103"/>
        <end position="130"/>
    </location>
</feature>
<feature type="domain" description="C3H1-type" evidence="8">
    <location>
        <begin position="408"/>
        <end position="435"/>
    </location>
</feature>
<dbReference type="PROSITE" id="PS50103">
    <property type="entry name" value="ZF_C3H1"/>
    <property type="match status" value="6"/>
</dbReference>
<proteinExistence type="inferred from homology"/>
<evidence type="ECO:0000256" key="5">
    <source>
        <dbReference type="ARBA" id="ARBA00038226"/>
    </source>
</evidence>
<dbReference type="AlphaFoldDB" id="A0A1X7V985"/>
<keyword evidence="2" id="KW-0677">Repeat</keyword>
<dbReference type="GO" id="GO:0008270">
    <property type="term" value="F:zinc ion binding"/>
    <property type="evidence" value="ECO:0007669"/>
    <property type="project" value="UniProtKB-KW"/>
</dbReference>
<dbReference type="PANTHER" id="PTHR12675:SF6">
    <property type="entry name" value="ZINC FINGER CCCH DOMAIN-CONTAINING PROTEIN 10"/>
    <property type="match status" value="1"/>
</dbReference>
<organism evidence="9">
    <name type="scientific">Amphimedon queenslandica</name>
    <name type="common">Sponge</name>
    <dbReference type="NCBI Taxonomy" id="400682"/>
    <lineage>
        <taxon>Eukaryota</taxon>
        <taxon>Metazoa</taxon>
        <taxon>Porifera</taxon>
        <taxon>Demospongiae</taxon>
        <taxon>Heteroscleromorpha</taxon>
        <taxon>Haplosclerida</taxon>
        <taxon>Niphatidae</taxon>
        <taxon>Amphimedon</taxon>
    </lineage>
</organism>
<feature type="domain" description="C3H1-type" evidence="8">
    <location>
        <begin position="103"/>
        <end position="130"/>
    </location>
</feature>
<dbReference type="InterPro" id="IPR054429">
    <property type="entry name" value="Znf-CCCH_Muscleblind-like"/>
</dbReference>
<evidence type="ECO:0000256" key="2">
    <source>
        <dbReference type="ARBA" id="ARBA00022737"/>
    </source>
</evidence>
<comment type="similarity">
    <text evidence="5">Belongs to the muscleblind family.</text>
</comment>
<dbReference type="PANTHER" id="PTHR12675">
    <property type="entry name" value="MUSCLEBLIND-LIKE PROTEIN"/>
    <property type="match status" value="1"/>
</dbReference>
<dbReference type="InParanoid" id="A0A1X7V985"/>
<name>A0A1X7V985_AMPQE</name>
<feature type="domain" description="C3H1-type" evidence="8">
    <location>
        <begin position="322"/>
        <end position="344"/>
    </location>
</feature>
<feature type="region of interest" description="Disordered" evidence="7">
    <location>
        <begin position="201"/>
        <end position="222"/>
    </location>
</feature>
<evidence type="ECO:0000256" key="1">
    <source>
        <dbReference type="ARBA" id="ARBA00022723"/>
    </source>
</evidence>
<dbReference type="eggNOG" id="KOG2494">
    <property type="taxonomic scope" value="Eukaryota"/>
</dbReference>
<keyword evidence="1 6" id="KW-0479">Metal-binding</keyword>
<dbReference type="GO" id="GO:0043484">
    <property type="term" value="P:regulation of RNA splicing"/>
    <property type="evidence" value="ECO:0007669"/>
    <property type="project" value="TreeGrafter"/>
</dbReference>
<feature type="domain" description="C3H1-type" evidence="8">
    <location>
        <begin position="235"/>
        <end position="257"/>
    </location>
</feature>
<feature type="domain" description="C3H1-type" evidence="8">
    <location>
        <begin position="67"/>
        <end position="93"/>
    </location>
</feature>
<dbReference type="EnsemblMetazoa" id="Aqu2.1.36077_001">
    <property type="protein sequence ID" value="Aqu2.1.36077_001"/>
    <property type="gene ID" value="Aqu2.1.36077"/>
</dbReference>
<protein>
    <recommendedName>
        <fullName evidence="8">C3H1-type domain-containing protein</fullName>
    </recommendedName>
</protein>
<dbReference type="GO" id="GO:0003723">
    <property type="term" value="F:RNA binding"/>
    <property type="evidence" value="ECO:0007669"/>
    <property type="project" value="TreeGrafter"/>
</dbReference>
<evidence type="ECO:0000256" key="4">
    <source>
        <dbReference type="ARBA" id="ARBA00022833"/>
    </source>
</evidence>